<keyword evidence="7" id="KW-1185">Reference proteome</keyword>
<dbReference type="InterPro" id="IPR024087">
    <property type="entry name" value="Creatininase-like_sf"/>
</dbReference>
<reference evidence="6" key="1">
    <citation type="submission" date="2021-01" db="EMBL/GenBank/DDBJ databases">
        <title>Whole genome shotgun sequence of Rugosimonospora africana NBRC 104875.</title>
        <authorList>
            <person name="Komaki H."/>
            <person name="Tamura T."/>
        </authorList>
    </citation>
    <scope>NUCLEOTIDE SEQUENCE</scope>
    <source>
        <strain evidence="6">NBRC 104875</strain>
    </source>
</reference>
<evidence type="ECO:0000313" key="7">
    <source>
        <dbReference type="Proteomes" id="UP000642748"/>
    </source>
</evidence>
<evidence type="ECO:0000313" key="6">
    <source>
        <dbReference type="EMBL" id="GIH11860.1"/>
    </source>
</evidence>
<dbReference type="GO" id="GO:0016811">
    <property type="term" value="F:hydrolase activity, acting on carbon-nitrogen (but not peptide) bonds, in linear amides"/>
    <property type="evidence" value="ECO:0007669"/>
    <property type="project" value="TreeGrafter"/>
</dbReference>
<keyword evidence="3" id="KW-0378">Hydrolase</keyword>
<organism evidence="6 7">
    <name type="scientific">Rugosimonospora africana</name>
    <dbReference type="NCBI Taxonomy" id="556532"/>
    <lineage>
        <taxon>Bacteria</taxon>
        <taxon>Bacillati</taxon>
        <taxon>Actinomycetota</taxon>
        <taxon>Actinomycetes</taxon>
        <taxon>Micromonosporales</taxon>
        <taxon>Micromonosporaceae</taxon>
        <taxon>Rugosimonospora</taxon>
    </lineage>
</organism>
<evidence type="ECO:0000256" key="3">
    <source>
        <dbReference type="ARBA" id="ARBA00022801"/>
    </source>
</evidence>
<sequence>MPDLAEYTWQQVDERLRGDTRIVLPLGATEEHGYLSLFTDSLFVDRVTDAACRNADVLRAPVFPFGCSAFATMFPGSISLRTVTLCHVLEDVIDCLYRQGFRRLVFVTGHGGNEVITGVLSEAQLDRPQLNVHYVNAWTGMGPLIKEVEHRLDLPRTEHASWHEAFDFTMVGPVPGGSKPAPAGPDFPLFPLNPRTARAHLDDGIVAGAYFIDDPDLMIRMYQACVDHVTEFLNSLPPEAAPE</sequence>
<dbReference type="AlphaFoldDB" id="A0A8J3VMD4"/>
<name>A0A8J3VMD4_9ACTN</name>
<dbReference type="EMBL" id="BONZ01000001">
    <property type="protein sequence ID" value="GIH11860.1"/>
    <property type="molecule type" value="Genomic_DNA"/>
</dbReference>
<proteinExistence type="inferred from homology"/>
<dbReference type="GO" id="GO:0009231">
    <property type="term" value="P:riboflavin biosynthetic process"/>
    <property type="evidence" value="ECO:0007669"/>
    <property type="project" value="TreeGrafter"/>
</dbReference>
<keyword evidence="4" id="KW-0862">Zinc</keyword>
<evidence type="ECO:0000256" key="4">
    <source>
        <dbReference type="ARBA" id="ARBA00022833"/>
    </source>
</evidence>
<dbReference type="PANTHER" id="PTHR35005:SF1">
    <property type="entry name" value="2-AMINO-5-FORMYLAMINO-6-RIBOSYLAMINOPYRIMIDIN-4(3H)-ONE 5'-MONOPHOSPHATE DEFORMYLASE"/>
    <property type="match status" value="1"/>
</dbReference>
<dbReference type="Pfam" id="PF02633">
    <property type="entry name" value="Creatininase"/>
    <property type="match status" value="1"/>
</dbReference>
<dbReference type="GO" id="GO:0046872">
    <property type="term" value="F:metal ion binding"/>
    <property type="evidence" value="ECO:0007669"/>
    <property type="project" value="UniProtKB-KW"/>
</dbReference>
<dbReference type="PANTHER" id="PTHR35005">
    <property type="entry name" value="3-DEHYDRO-SCYLLO-INOSOSE HYDROLASE"/>
    <property type="match status" value="1"/>
</dbReference>
<comment type="cofactor">
    <cofactor evidence="1">
        <name>Zn(2+)</name>
        <dbReference type="ChEBI" id="CHEBI:29105"/>
    </cofactor>
</comment>
<evidence type="ECO:0000256" key="1">
    <source>
        <dbReference type="ARBA" id="ARBA00001947"/>
    </source>
</evidence>
<dbReference type="SUPFAM" id="SSF102215">
    <property type="entry name" value="Creatininase"/>
    <property type="match status" value="1"/>
</dbReference>
<dbReference type="RefSeq" id="WP_203915592.1">
    <property type="nucleotide sequence ID" value="NZ_BONZ01000001.1"/>
</dbReference>
<comment type="similarity">
    <text evidence="5">Belongs to the creatininase superfamily.</text>
</comment>
<accession>A0A8J3VMD4</accession>
<protein>
    <recommendedName>
        <fullName evidence="8">Creatinine amidohydrolase</fullName>
    </recommendedName>
</protein>
<evidence type="ECO:0000256" key="5">
    <source>
        <dbReference type="ARBA" id="ARBA00024029"/>
    </source>
</evidence>
<evidence type="ECO:0000256" key="2">
    <source>
        <dbReference type="ARBA" id="ARBA00022723"/>
    </source>
</evidence>
<dbReference type="InterPro" id="IPR003785">
    <property type="entry name" value="Creatininase/forma_Hydrolase"/>
</dbReference>
<dbReference type="Gene3D" id="3.40.50.10310">
    <property type="entry name" value="Creatininase"/>
    <property type="match status" value="1"/>
</dbReference>
<gene>
    <name evidence="6" type="ORF">Raf01_00320</name>
</gene>
<comment type="caution">
    <text evidence="6">The sequence shown here is derived from an EMBL/GenBank/DDBJ whole genome shotgun (WGS) entry which is preliminary data.</text>
</comment>
<dbReference type="Proteomes" id="UP000642748">
    <property type="component" value="Unassembled WGS sequence"/>
</dbReference>
<evidence type="ECO:0008006" key="8">
    <source>
        <dbReference type="Google" id="ProtNLM"/>
    </source>
</evidence>
<keyword evidence="2" id="KW-0479">Metal-binding</keyword>